<dbReference type="Proteomes" id="UP000192738">
    <property type="component" value="Unassembled WGS sequence"/>
</dbReference>
<sequence length="99" mass="10276">MLKAAFIFVAPEANSKQHRSVVTTPAVELTVVGVSDYQSAVVAVKELVEQGIVAIELCGGFGHEGVAAVKKAVNKKAAVGVVRFDVHPGLDGKSGDDVF</sequence>
<keyword evidence="2" id="KW-1185">Reference proteome</keyword>
<dbReference type="EMBL" id="FWXI01000028">
    <property type="protein sequence ID" value="SMD12118.1"/>
    <property type="molecule type" value="Genomic_DNA"/>
</dbReference>
<name>A0A1W2ESG6_9FIRM</name>
<evidence type="ECO:0000313" key="1">
    <source>
        <dbReference type="EMBL" id="SMD12118.1"/>
    </source>
</evidence>
<dbReference type="AlphaFoldDB" id="A0A1W2ESG6"/>
<accession>A0A1W2ESG6</accession>
<dbReference type="RefSeq" id="WP_084578115.1">
    <property type="nucleotide sequence ID" value="NZ_CP155572.1"/>
</dbReference>
<dbReference type="STRING" id="112901.SAMN04488500_12821"/>
<dbReference type="Pfam" id="PF20116">
    <property type="entry name" value="DUF6506"/>
    <property type="match status" value="1"/>
</dbReference>
<dbReference type="OrthoDB" id="1551162at2"/>
<proteinExistence type="predicted"/>
<protein>
    <submittedName>
        <fullName evidence="1">Uncharacterized protein</fullName>
    </submittedName>
</protein>
<reference evidence="1 2" key="1">
    <citation type="submission" date="2017-04" db="EMBL/GenBank/DDBJ databases">
        <authorList>
            <person name="Afonso C.L."/>
            <person name="Miller P.J."/>
            <person name="Scott M.A."/>
            <person name="Spackman E."/>
            <person name="Goraichik I."/>
            <person name="Dimitrov K.M."/>
            <person name="Suarez D.L."/>
            <person name="Swayne D.E."/>
        </authorList>
    </citation>
    <scope>NUCLEOTIDE SEQUENCE [LARGE SCALE GENOMIC DNA]</scope>
    <source>
        <strain evidence="1 2">DSM 5090</strain>
    </source>
</reference>
<gene>
    <name evidence="1" type="ORF">SAMN04488500_12821</name>
</gene>
<evidence type="ECO:0000313" key="2">
    <source>
        <dbReference type="Proteomes" id="UP000192738"/>
    </source>
</evidence>
<dbReference type="InterPro" id="IPR045441">
    <property type="entry name" value="DUF6506"/>
</dbReference>
<organism evidence="1 2">
    <name type="scientific">Sporomusa malonica</name>
    <dbReference type="NCBI Taxonomy" id="112901"/>
    <lineage>
        <taxon>Bacteria</taxon>
        <taxon>Bacillati</taxon>
        <taxon>Bacillota</taxon>
        <taxon>Negativicutes</taxon>
        <taxon>Selenomonadales</taxon>
        <taxon>Sporomusaceae</taxon>
        <taxon>Sporomusa</taxon>
    </lineage>
</organism>